<feature type="non-terminal residue" evidence="1">
    <location>
        <position position="45"/>
    </location>
</feature>
<name>A0A8S2UAE8_9BILA</name>
<sequence>MAESNKSRVHQLLQDGFKSTKNYISEHVDARSIVEQAQRNVRILA</sequence>
<reference evidence="1" key="1">
    <citation type="submission" date="2021-02" db="EMBL/GenBank/DDBJ databases">
        <authorList>
            <person name="Nowell W R."/>
        </authorList>
    </citation>
    <scope>NUCLEOTIDE SEQUENCE</scope>
</reference>
<comment type="caution">
    <text evidence="1">The sequence shown here is derived from an EMBL/GenBank/DDBJ whole genome shotgun (WGS) entry which is preliminary data.</text>
</comment>
<proteinExistence type="predicted"/>
<dbReference type="Proteomes" id="UP000676336">
    <property type="component" value="Unassembled WGS sequence"/>
</dbReference>
<accession>A0A8S2UAE8</accession>
<dbReference type="AlphaFoldDB" id="A0A8S2UAE8"/>
<evidence type="ECO:0000313" key="1">
    <source>
        <dbReference type="EMBL" id="CAF4327270.1"/>
    </source>
</evidence>
<protein>
    <submittedName>
        <fullName evidence="1">Uncharacterized protein</fullName>
    </submittedName>
</protein>
<gene>
    <name evidence="1" type="ORF">SMN809_LOCUS27215</name>
</gene>
<evidence type="ECO:0000313" key="2">
    <source>
        <dbReference type="Proteomes" id="UP000676336"/>
    </source>
</evidence>
<organism evidence="1 2">
    <name type="scientific">Rotaria magnacalcarata</name>
    <dbReference type="NCBI Taxonomy" id="392030"/>
    <lineage>
        <taxon>Eukaryota</taxon>
        <taxon>Metazoa</taxon>
        <taxon>Spiralia</taxon>
        <taxon>Gnathifera</taxon>
        <taxon>Rotifera</taxon>
        <taxon>Eurotatoria</taxon>
        <taxon>Bdelloidea</taxon>
        <taxon>Philodinida</taxon>
        <taxon>Philodinidae</taxon>
        <taxon>Rotaria</taxon>
    </lineage>
</organism>
<dbReference type="EMBL" id="CAJOBI010041654">
    <property type="protein sequence ID" value="CAF4327270.1"/>
    <property type="molecule type" value="Genomic_DNA"/>
</dbReference>